<evidence type="ECO:0000256" key="1">
    <source>
        <dbReference type="ARBA" id="ARBA00004141"/>
    </source>
</evidence>
<dbReference type="SUPFAM" id="SSF103506">
    <property type="entry name" value="Mitochondrial carrier"/>
    <property type="match status" value="1"/>
</dbReference>
<accession>A0A433A1T0</accession>
<keyword evidence="7 8" id="KW-0472">Membrane</keyword>
<proteinExistence type="inferred from homology"/>
<dbReference type="PROSITE" id="PS50920">
    <property type="entry name" value="SOLCAR"/>
    <property type="match status" value="3"/>
</dbReference>
<feature type="repeat" description="Solcar" evidence="8">
    <location>
        <begin position="121"/>
        <end position="205"/>
    </location>
</feature>
<feature type="repeat" description="Solcar" evidence="8">
    <location>
        <begin position="15"/>
        <end position="108"/>
    </location>
</feature>
<dbReference type="InterPro" id="IPR052217">
    <property type="entry name" value="Mito/Peroxisomal_Carrier"/>
</dbReference>
<evidence type="ECO:0000313" key="11">
    <source>
        <dbReference type="EMBL" id="RUO96636.1"/>
    </source>
</evidence>
<keyword evidence="5" id="KW-0677">Repeat</keyword>
<organism evidence="11 12">
    <name type="scientific">Jimgerdemannia flammicorona</name>
    <dbReference type="NCBI Taxonomy" id="994334"/>
    <lineage>
        <taxon>Eukaryota</taxon>
        <taxon>Fungi</taxon>
        <taxon>Fungi incertae sedis</taxon>
        <taxon>Mucoromycota</taxon>
        <taxon>Mucoromycotina</taxon>
        <taxon>Endogonomycetes</taxon>
        <taxon>Endogonales</taxon>
        <taxon>Endogonaceae</taxon>
        <taxon>Jimgerdemannia</taxon>
    </lineage>
</organism>
<reference evidence="11 12" key="1">
    <citation type="journal article" date="2018" name="New Phytol.">
        <title>Phylogenomics of Endogonaceae and evolution of mycorrhizas within Mucoromycota.</title>
        <authorList>
            <person name="Chang Y."/>
            <person name="Desiro A."/>
            <person name="Na H."/>
            <person name="Sandor L."/>
            <person name="Lipzen A."/>
            <person name="Clum A."/>
            <person name="Barry K."/>
            <person name="Grigoriev I.V."/>
            <person name="Martin F.M."/>
            <person name="Stajich J.E."/>
            <person name="Smith M.E."/>
            <person name="Bonito G."/>
            <person name="Spatafora J.W."/>
        </authorList>
    </citation>
    <scope>NUCLEOTIDE SEQUENCE [LARGE SCALE GENOMIC DNA]</scope>
    <source>
        <strain evidence="11 12">GMNB39</strain>
    </source>
</reference>
<sequence>MSIFGLRLKMNNANPDNLEIAPPDEISHEPIPFPVHSIKTRLQVQSKATESISSDPTEKNYTSTSDAFLQILRTEGLLGLYAGLPAALVGVASTNFAYFYWYSQLRTFYNSRSGHPPAGTLSTAAELLLGAGAGALATIFTIPVSVITTRQQTAIRAERDSLAGTARAIVAEDGITGLWRGLKPSLVLCINPAITYGSFEKIKEFVLLQVGEKNLTALMAFYVGAMSKTLATVVTYPYIMAKVRLQWKPPKDMEGKVEKYTSAIDVLGGVLRTEGIVGWYKGMGAQITKAVLSQALLFMMKDIFTRYTILLYALARKLAATRAIKA</sequence>
<evidence type="ECO:0000256" key="6">
    <source>
        <dbReference type="ARBA" id="ARBA00022989"/>
    </source>
</evidence>
<evidence type="ECO:0000256" key="4">
    <source>
        <dbReference type="ARBA" id="ARBA00022692"/>
    </source>
</evidence>
<dbReference type="Proteomes" id="UP000268093">
    <property type="component" value="Unassembled WGS sequence"/>
</dbReference>
<dbReference type="PANTHER" id="PTHR45939:SF1">
    <property type="entry name" value="MITOCHONDRIAL THIAMINE PYROPHOSPHATE CARRIER 1-RELATED"/>
    <property type="match status" value="1"/>
</dbReference>
<dbReference type="AlphaFoldDB" id="A0A433A1T0"/>
<comment type="caution">
    <text evidence="11">The sequence shown here is derived from an EMBL/GenBank/DDBJ whole genome shotgun (WGS) entry which is preliminary data.</text>
</comment>
<evidence type="ECO:0000256" key="5">
    <source>
        <dbReference type="ARBA" id="ARBA00022737"/>
    </source>
</evidence>
<comment type="similarity">
    <text evidence="2 9">Belongs to the mitochondrial carrier (TC 2.A.29) family.</text>
</comment>
<dbReference type="PANTHER" id="PTHR45939">
    <property type="entry name" value="PEROXISOMAL MEMBRANE PROTEIN PMP34-RELATED"/>
    <property type="match status" value="1"/>
</dbReference>
<dbReference type="InterPro" id="IPR018108">
    <property type="entry name" value="MCP_transmembrane"/>
</dbReference>
<dbReference type="EMBL" id="RBNI01020318">
    <property type="protein sequence ID" value="RUO96636.1"/>
    <property type="molecule type" value="Genomic_DNA"/>
</dbReference>
<protein>
    <submittedName>
        <fullName evidence="11">Mitochondrial carrier domain-containing protein</fullName>
    </submittedName>
</protein>
<evidence type="ECO:0000256" key="7">
    <source>
        <dbReference type="ARBA" id="ARBA00023136"/>
    </source>
</evidence>
<comment type="subcellular location">
    <subcellularLocation>
        <location evidence="1">Membrane</location>
        <topology evidence="1">Multi-pass membrane protein</topology>
    </subcellularLocation>
</comment>
<keyword evidence="3 9" id="KW-0813">Transport</keyword>
<dbReference type="OrthoDB" id="446044at2759"/>
<keyword evidence="4 8" id="KW-0812">Transmembrane</keyword>
<dbReference type="Pfam" id="PF00153">
    <property type="entry name" value="Mito_carr"/>
    <property type="match status" value="3"/>
</dbReference>
<keyword evidence="6 10" id="KW-1133">Transmembrane helix</keyword>
<dbReference type="GO" id="GO:0016020">
    <property type="term" value="C:membrane"/>
    <property type="evidence" value="ECO:0007669"/>
    <property type="project" value="UniProtKB-SubCell"/>
</dbReference>
<gene>
    <name evidence="11" type="ORF">BC936DRAFT_141702</name>
</gene>
<evidence type="ECO:0000313" key="12">
    <source>
        <dbReference type="Proteomes" id="UP000268093"/>
    </source>
</evidence>
<dbReference type="InterPro" id="IPR023395">
    <property type="entry name" value="MCP_dom_sf"/>
</dbReference>
<feature type="transmembrane region" description="Helical" evidence="10">
    <location>
        <begin position="121"/>
        <end position="147"/>
    </location>
</feature>
<feature type="transmembrane region" description="Helical" evidence="10">
    <location>
        <begin position="78"/>
        <end position="101"/>
    </location>
</feature>
<name>A0A433A1T0_9FUNG</name>
<evidence type="ECO:0000256" key="2">
    <source>
        <dbReference type="ARBA" id="ARBA00006375"/>
    </source>
</evidence>
<evidence type="ECO:0000256" key="9">
    <source>
        <dbReference type="RuleBase" id="RU000488"/>
    </source>
</evidence>
<dbReference type="GO" id="GO:0015217">
    <property type="term" value="F:ADP transmembrane transporter activity"/>
    <property type="evidence" value="ECO:0007669"/>
    <property type="project" value="TreeGrafter"/>
</dbReference>
<feature type="repeat" description="Solcar" evidence="8">
    <location>
        <begin position="215"/>
        <end position="307"/>
    </location>
</feature>
<evidence type="ECO:0000256" key="3">
    <source>
        <dbReference type="ARBA" id="ARBA00022448"/>
    </source>
</evidence>
<evidence type="ECO:0000256" key="8">
    <source>
        <dbReference type="PROSITE-ProRule" id="PRU00282"/>
    </source>
</evidence>
<dbReference type="Gene3D" id="1.50.40.10">
    <property type="entry name" value="Mitochondrial carrier domain"/>
    <property type="match status" value="1"/>
</dbReference>
<keyword evidence="12" id="KW-1185">Reference proteome</keyword>
<evidence type="ECO:0000256" key="10">
    <source>
        <dbReference type="SAM" id="Phobius"/>
    </source>
</evidence>